<dbReference type="AlphaFoldDB" id="A0A0W8E4N5"/>
<proteinExistence type="predicted"/>
<reference evidence="2" key="1">
    <citation type="journal article" date="2015" name="Proc. Natl. Acad. Sci. U.S.A.">
        <title>Networks of energetic and metabolic interactions define dynamics in microbial communities.</title>
        <authorList>
            <person name="Embree M."/>
            <person name="Liu J.K."/>
            <person name="Al-Bassam M.M."/>
            <person name="Zengler K."/>
        </authorList>
    </citation>
    <scope>NUCLEOTIDE SEQUENCE</scope>
</reference>
<dbReference type="EMBL" id="LNQE01001886">
    <property type="protein sequence ID" value="KUG03315.1"/>
    <property type="molecule type" value="Genomic_DNA"/>
</dbReference>
<name>A0A0W8E4N5_9ZZZZ</name>
<organism evidence="2">
    <name type="scientific">hydrocarbon metagenome</name>
    <dbReference type="NCBI Taxonomy" id="938273"/>
    <lineage>
        <taxon>unclassified sequences</taxon>
        <taxon>metagenomes</taxon>
        <taxon>ecological metagenomes</taxon>
    </lineage>
</organism>
<evidence type="ECO:0000313" key="2">
    <source>
        <dbReference type="EMBL" id="KUG03315.1"/>
    </source>
</evidence>
<comment type="caution">
    <text evidence="2">The sequence shown here is derived from an EMBL/GenBank/DDBJ whole genome shotgun (WGS) entry which is preliminary data.</text>
</comment>
<sequence length="48" mass="5711">MLQRFADLVTYQWFNLKEGTHLGDAVDFFIYDTLKIFIMLSVIISLWP</sequence>
<gene>
    <name evidence="2" type="ORF">ASZ90_019278</name>
</gene>
<accession>A0A0W8E4N5</accession>
<evidence type="ECO:0000256" key="1">
    <source>
        <dbReference type="SAM" id="Phobius"/>
    </source>
</evidence>
<feature type="transmembrane region" description="Helical" evidence="1">
    <location>
        <begin position="28"/>
        <end position="47"/>
    </location>
</feature>
<protein>
    <submittedName>
        <fullName evidence="2">Uncharacterized protein</fullName>
    </submittedName>
</protein>
<keyword evidence="1" id="KW-0472">Membrane</keyword>
<keyword evidence="1" id="KW-0812">Transmembrane</keyword>
<keyword evidence="1" id="KW-1133">Transmembrane helix</keyword>